<organism evidence="2 3">
    <name type="scientific">candidate division WWE3 bacterium CG06_land_8_20_14_3_00_42_16</name>
    <dbReference type="NCBI Taxonomy" id="1975083"/>
    <lineage>
        <taxon>Bacteria</taxon>
        <taxon>Katanobacteria</taxon>
    </lineage>
</organism>
<feature type="region of interest" description="Disordered" evidence="1">
    <location>
        <begin position="1"/>
        <end position="26"/>
    </location>
</feature>
<gene>
    <name evidence="2" type="ORF">COS81_03090</name>
</gene>
<evidence type="ECO:0000256" key="1">
    <source>
        <dbReference type="SAM" id="MobiDB-lite"/>
    </source>
</evidence>
<comment type="caution">
    <text evidence="2">The sequence shown here is derived from an EMBL/GenBank/DDBJ whole genome shotgun (WGS) entry which is preliminary data.</text>
</comment>
<name>A0A2M7AMK6_UNCKA</name>
<evidence type="ECO:0000313" key="3">
    <source>
        <dbReference type="Proteomes" id="UP000229916"/>
    </source>
</evidence>
<evidence type="ECO:0000313" key="2">
    <source>
        <dbReference type="EMBL" id="PIU68636.1"/>
    </source>
</evidence>
<feature type="compositionally biased region" description="Basic and acidic residues" evidence="1">
    <location>
        <begin position="13"/>
        <end position="23"/>
    </location>
</feature>
<sequence>MGGKRGKLSLNRAENEDNQRDSSTEFTLSAVEGLGMTIKRVEHDRYDQNSVFKGLYQKVRKERE</sequence>
<accession>A0A2M7AMK6</accession>
<dbReference type="Proteomes" id="UP000229916">
    <property type="component" value="Unassembled WGS sequence"/>
</dbReference>
<reference evidence="3" key="1">
    <citation type="submission" date="2017-09" db="EMBL/GenBank/DDBJ databases">
        <title>Depth-based differentiation of microbial function through sediment-hosted aquifers and enrichment of novel symbionts in the deep terrestrial subsurface.</title>
        <authorList>
            <person name="Probst A.J."/>
            <person name="Ladd B."/>
            <person name="Jarett J.K."/>
            <person name="Geller-Mcgrath D.E."/>
            <person name="Sieber C.M.K."/>
            <person name="Emerson J.B."/>
            <person name="Anantharaman K."/>
            <person name="Thomas B.C."/>
            <person name="Malmstrom R."/>
            <person name="Stieglmeier M."/>
            <person name="Klingl A."/>
            <person name="Woyke T."/>
            <person name="Ryan C.M."/>
            <person name="Banfield J.F."/>
        </authorList>
    </citation>
    <scope>NUCLEOTIDE SEQUENCE [LARGE SCALE GENOMIC DNA]</scope>
</reference>
<proteinExistence type="predicted"/>
<dbReference type="EMBL" id="PEWD01000064">
    <property type="protein sequence ID" value="PIU68636.1"/>
    <property type="molecule type" value="Genomic_DNA"/>
</dbReference>
<dbReference type="AlphaFoldDB" id="A0A2M7AMK6"/>
<protein>
    <submittedName>
        <fullName evidence="2">Uncharacterized protein</fullName>
    </submittedName>
</protein>